<keyword evidence="1" id="KW-0472">Membrane</keyword>
<dbReference type="STRING" id="1424294.Gferi_00200"/>
<evidence type="ECO:0000313" key="2">
    <source>
        <dbReference type="EMBL" id="AOT68137.1"/>
    </source>
</evidence>
<name>A0A1D8GB46_9FIRM</name>
<accession>A0A1D8GB46</accession>
<sequence>MMLVPIRSFLFSFLLGRLIIPMFTHLLEDSGSVKSNFRGEIIPVGMGLIFVPVILLNSIAVIVFVRPSHLLSIAAFLAGTFGMCFAGMLDDLLGNRNVTGLKGHIRSFFQGKLTTGGFKALFGGFLAFFISILFSEGLLNILINSLMIALFTNFNNLLDLRPGRSIKGFLLCLIPLFWIPVSVELRTSLFGLLGVVLAYTPYDLKAKAMLGDAGSNVLGISLGILFINGPFLFRIIALALLILIHGITEKYSLTKIIENNKFLNYVDQIGR</sequence>
<proteinExistence type="predicted"/>
<organism evidence="2 3">
    <name type="scientific">Geosporobacter ferrireducens</name>
    <dbReference type="NCBI Taxonomy" id="1424294"/>
    <lineage>
        <taxon>Bacteria</taxon>
        <taxon>Bacillati</taxon>
        <taxon>Bacillota</taxon>
        <taxon>Clostridia</taxon>
        <taxon>Peptostreptococcales</taxon>
        <taxon>Thermotaleaceae</taxon>
        <taxon>Geosporobacter</taxon>
    </lineage>
</organism>
<feature type="transmembrane region" description="Helical" evidence="1">
    <location>
        <begin position="219"/>
        <end position="244"/>
    </location>
</feature>
<feature type="transmembrane region" description="Helical" evidence="1">
    <location>
        <begin position="39"/>
        <end position="64"/>
    </location>
</feature>
<evidence type="ECO:0000256" key="1">
    <source>
        <dbReference type="SAM" id="Phobius"/>
    </source>
</evidence>
<keyword evidence="1" id="KW-0812">Transmembrane</keyword>
<dbReference type="KEGG" id="gfe:Gferi_00200"/>
<feature type="transmembrane region" description="Helical" evidence="1">
    <location>
        <begin position="6"/>
        <end position="27"/>
    </location>
</feature>
<evidence type="ECO:0008006" key="4">
    <source>
        <dbReference type="Google" id="ProtNLM"/>
    </source>
</evidence>
<protein>
    <recommendedName>
        <fullName evidence="4">UDP-N-acetylmuramyl pentapeptide phosphotransferase</fullName>
    </recommendedName>
</protein>
<dbReference type="EMBL" id="CP017269">
    <property type="protein sequence ID" value="AOT68137.1"/>
    <property type="molecule type" value="Genomic_DNA"/>
</dbReference>
<keyword evidence="3" id="KW-1185">Reference proteome</keyword>
<dbReference type="RefSeq" id="WP_069973691.1">
    <property type="nucleotide sequence ID" value="NZ_CP017269.1"/>
</dbReference>
<reference evidence="2 3" key="1">
    <citation type="submission" date="2016-09" db="EMBL/GenBank/DDBJ databases">
        <title>Genomic analysis reveals versatility of anaerobic energy metabolism of Geosporobacter ferrireducens IRF9 of phylum Firmicutes.</title>
        <authorList>
            <person name="Kim S.-J."/>
        </authorList>
    </citation>
    <scope>NUCLEOTIDE SEQUENCE [LARGE SCALE GENOMIC DNA]</scope>
    <source>
        <strain evidence="2 3">IRF9</strain>
    </source>
</reference>
<feature type="transmembrane region" description="Helical" evidence="1">
    <location>
        <begin position="113"/>
        <end position="135"/>
    </location>
</feature>
<dbReference type="AlphaFoldDB" id="A0A1D8GB46"/>
<feature type="transmembrane region" description="Helical" evidence="1">
    <location>
        <begin position="70"/>
        <end position="93"/>
    </location>
</feature>
<keyword evidence="1" id="KW-1133">Transmembrane helix</keyword>
<evidence type="ECO:0000313" key="3">
    <source>
        <dbReference type="Proteomes" id="UP000095743"/>
    </source>
</evidence>
<gene>
    <name evidence="2" type="ORF">Gferi_00200</name>
</gene>
<dbReference type="Proteomes" id="UP000095743">
    <property type="component" value="Chromosome"/>
</dbReference>
<feature type="transmembrane region" description="Helical" evidence="1">
    <location>
        <begin position="170"/>
        <end position="199"/>
    </location>
</feature>